<keyword evidence="5" id="KW-1185">Reference proteome</keyword>
<dbReference type="Proteomes" id="UP000266841">
    <property type="component" value="Unassembled WGS sequence"/>
</dbReference>
<dbReference type="GO" id="GO:0005634">
    <property type="term" value="C:nucleus"/>
    <property type="evidence" value="ECO:0007669"/>
    <property type="project" value="TreeGrafter"/>
</dbReference>
<keyword evidence="2" id="KW-0808">Transferase</keyword>
<dbReference type="InterPro" id="IPR010286">
    <property type="entry name" value="METTL16/RlmF"/>
</dbReference>
<dbReference type="InterPro" id="IPR029063">
    <property type="entry name" value="SAM-dependent_MTases_sf"/>
</dbReference>
<accession>K0SKL0</accession>
<sequence length="298" mass="32346">REEAREPRAGDKRPRTGMSGNECVYAPRDGGDAGDGGGGAGGGDAGFASAIMRDSMSHRTDVTWYTSLVARKTSLSALLLGKLQELPGVWGNRGQVRSVEFRQGNIKGESGEDDDCKGSERVRWGVAWTYERASDRCAACLSDAGVRPFRVELDGEEAVRRLGAFVDGFREHELRRSSVERRSRSDADGAEDGRHRCLTVVEARFGERDSTDPPATHGNLPQDNSSLPGCGHFLLDIFVISDAKTGEGSAAATIVVEAFCHTRLGESMARKIAAQLPGEVTRSNRRWRRLLKRGLDPG</sequence>
<evidence type="ECO:0000256" key="2">
    <source>
        <dbReference type="ARBA" id="ARBA00022679"/>
    </source>
</evidence>
<comment type="caution">
    <text evidence="4">The sequence shown here is derived from an EMBL/GenBank/DDBJ whole genome shotgun (WGS) entry which is preliminary data.</text>
</comment>
<organism evidence="4 5">
    <name type="scientific">Thalassiosira oceanica</name>
    <name type="common">Marine diatom</name>
    <dbReference type="NCBI Taxonomy" id="159749"/>
    <lineage>
        <taxon>Eukaryota</taxon>
        <taxon>Sar</taxon>
        <taxon>Stramenopiles</taxon>
        <taxon>Ochrophyta</taxon>
        <taxon>Bacillariophyta</taxon>
        <taxon>Coscinodiscophyceae</taxon>
        <taxon>Thalassiosirophycidae</taxon>
        <taxon>Thalassiosirales</taxon>
        <taxon>Thalassiosiraceae</taxon>
        <taxon>Thalassiosira</taxon>
    </lineage>
</organism>
<dbReference type="EMBL" id="AGNL01015742">
    <property type="protein sequence ID" value="EJK65499.1"/>
    <property type="molecule type" value="Genomic_DNA"/>
</dbReference>
<evidence type="ECO:0000256" key="3">
    <source>
        <dbReference type="SAM" id="MobiDB-lite"/>
    </source>
</evidence>
<evidence type="ECO:0000256" key="1">
    <source>
        <dbReference type="ARBA" id="ARBA00022603"/>
    </source>
</evidence>
<dbReference type="PANTHER" id="PTHR13393">
    <property type="entry name" value="SAM-DEPENDENT METHYLTRANSFERASE"/>
    <property type="match status" value="1"/>
</dbReference>
<evidence type="ECO:0000313" key="5">
    <source>
        <dbReference type="Proteomes" id="UP000266841"/>
    </source>
</evidence>
<dbReference type="OrthoDB" id="514248at2759"/>
<protein>
    <submittedName>
        <fullName evidence="4">Uncharacterized protein</fullName>
    </submittedName>
</protein>
<proteinExistence type="predicted"/>
<gene>
    <name evidence="4" type="ORF">THAOC_13625</name>
</gene>
<feature type="region of interest" description="Disordered" evidence="3">
    <location>
        <begin position="1"/>
        <end position="38"/>
    </location>
</feature>
<feature type="compositionally biased region" description="Basic and acidic residues" evidence="3">
    <location>
        <begin position="1"/>
        <end position="14"/>
    </location>
</feature>
<dbReference type="Gene3D" id="3.40.50.150">
    <property type="entry name" value="Vaccinia Virus protein VP39"/>
    <property type="match status" value="1"/>
</dbReference>
<dbReference type="AlphaFoldDB" id="K0SKL0"/>
<dbReference type="PANTHER" id="PTHR13393:SF0">
    <property type="entry name" value="RNA N6-ADENOSINE-METHYLTRANSFERASE METTL16"/>
    <property type="match status" value="1"/>
</dbReference>
<evidence type="ECO:0000313" key="4">
    <source>
        <dbReference type="EMBL" id="EJK65499.1"/>
    </source>
</evidence>
<keyword evidence="1" id="KW-0489">Methyltransferase</keyword>
<name>K0SKL0_THAOC</name>
<dbReference type="eggNOG" id="KOG2912">
    <property type="taxonomic scope" value="Eukaryota"/>
</dbReference>
<dbReference type="GO" id="GO:0070475">
    <property type="term" value="P:rRNA base methylation"/>
    <property type="evidence" value="ECO:0007669"/>
    <property type="project" value="TreeGrafter"/>
</dbReference>
<dbReference type="GO" id="GO:0008168">
    <property type="term" value="F:methyltransferase activity"/>
    <property type="evidence" value="ECO:0007669"/>
    <property type="project" value="UniProtKB-KW"/>
</dbReference>
<reference evidence="4 5" key="1">
    <citation type="journal article" date="2012" name="Genome Biol.">
        <title>Genome and low-iron response of an oceanic diatom adapted to chronic iron limitation.</title>
        <authorList>
            <person name="Lommer M."/>
            <person name="Specht M."/>
            <person name="Roy A.S."/>
            <person name="Kraemer L."/>
            <person name="Andreson R."/>
            <person name="Gutowska M.A."/>
            <person name="Wolf J."/>
            <person name="Bergner S.V."/>
            <person name="Schilhabel M.B."/>
            <person name="Klostermeier U.C."/>
            <person name="Beiko R.G."/>
            <person name="Rosenstiel P."/>
            <person name="Hippler M."/>
            <person name="Laroche J."/>
        </authorList>
    </citation>
    <scope>NUCLEOTIDE SEQUENCE [LARGE SCALE GENOMIC DNA]</scope>
    <source>
        <strain evidence="4 5">CCMP1005</strain>
    </source>
</reference>
<feature type="non-terminal residue" evidence="4">
    <location>
        <position position="1"/>
    </location>
</feature>